<comment type="catalytic activity">
    <reaction evidence="5 7">
        <text>2-deoxy-D-ribose 5-phosphate = D-glyceraldehyde 3-phosphate + acetaldehyde</text>
        <dbReference type="Rhea" id="RHEA:12821"/>
        <dbReference type="ChEBI" id="CHEBI:15343"/>
        <dbReference type="ChEBI" id="CHEBI:59776"/>
        <dbReference type="ChEBI" id="CHEBI:62877"/>
        <dbReference type="EC" id="4.1.2.4"/>
    </reaction>
</comment>
<protein>
    <recommendedName>
        <fullName evidence="7">Deoxyribose-phosphate aldolase</fullName>
        <shortName evidence="7">DERA</shortName>
        <ecNumber evidence="7">4.1.2.4</ecNumber>
    </recommendedName>
    <alternativeName>
        <fullName evidence="7">2-deoxy-D-ribose 5-phosphate aldolase</fullName>
    </alternativeName>
    <alternativeName>
        <fullName evidence="7">Phosphodeoxyriboaldolase</fullName>
        <shortName evidence="7">Deoxyriboaldolase</shortName>
    </alternativeName>
</protein>
<dbReference type="InterPro" id="IPR028581">
    <property type="entry name" value="DeoC_typeI"/>
</dbReference>
<evidence type="ECO:0000256" key="6">
    <source>
        <dbReference type="ARBA" id="ARBA00056337"/>
    </source>
</evidence>
<reference evidence="8" key="2">
    <citation type="submission" date="2021-09" db="EMBL/GenBank/DDBJ databases">
        <authorList>
            <person name="Gilroy R."/>
        </authorList>
    </citation>
    <scope>NUCLEOTIDE SEQUENCE</scope>
    <source>
        <strain evidence="8">ChiHjej13B12-9602</strain>
    </source>
</reference>
<dbReference type="EMBL" id="DYUZ01000002">
    <property type="protein sequence ID" value="HJG36278.1"/>
    <property type="molecule type" value="Genomic_DNA"/>
</dbReference>
<evidence type="ECO:0000256" key="1">
    <source>
        <dbReference type="ARBA" id="ARBA00010936"/>
    </source>
</evidence>
<evidence type="ECO:0000313" key="8">
    <source>
        <dbReference type="EMBL" id="HJG36278.1"/>
    </source>
</evidence>
<dbReference type="PIRSF" id="PIRSF001357">
    <property type="entry name" value="DeoC"/>
    <property type="match status" value="1"/>
</dbReference>
<sequence>MSKTYTLDNLARLVDHTNLHADATEADMEKLCNEAKTYHFKMVAINSGQSARCSALLAGTDIHTGAAIGFPLGQQTIAVKAFETRDAIENGATEIDYVVNLTEVKAGNWDYVKDEMSQIVNICREASEGREEEIPSKVIFENCLLTDDEKIKLCEIANEVKPTFVKTSTGFSTGGATVEDVKLMREHCDPEIQVKAAGGIRTADQFLDMVRAGAMRIGCSAGIPIIDELRRRFEADGVDSIEL</sequence>
<dbReference type="Pfam" id="PF01791">
    <property type="entry name" value="DeoC"/>
    <property type="match status" value="1"/>
</dbReference>
<feature type="active site" description="Proton donor/acceptor" evidence="7">
    <location>
        <position position="195"/>
    </location>
</feature>
<dbReference type="GO" id="GO:0006018">
    <property type="term" value="P:2-deoxyribose 1-phosphate catabolic process"/>
    <property type="evidence" value="ECO:0007669"/>
    <property type="project" value="UniProtKB-UniRule"/>
</dbReference>
<dbReference type="RefSeq" id="WP_273188375.1">
    <property type="nucleotide sequence ID" value="NZ_DYUZ01000002.1"/>
</dbReference>
<dbReference type="HAMAP" id="MF_00114">
    <property type="entry name" value="DeoC_type1"/>
    <property type="match status" value="1"/>
</dbReference>
<dbReference type="Gene3D" id="3.20.20.70">
    <property type="entry name" value="Aldolase class I"/>
    <property type="match status" value="1"/>
</dbReference>
<organism evidence="8 9">
    <name type="scientific">Enorma phocaeensis</name>
    <dbReference type="NCBI Taxonomy" id="1871019"/>
    <lineage>
        <taxon>Bacteria</taxon>
        <taxon>Bacillati</taxon>
        <taxon>Actinomycetota</taxon>
        <taxon>Coriobacteriia</taxon>
        <taxon>Coriobacteriales</taxon>
        <taxon>Coriobacteriaceae</taxon>
        <taxon>Enorma</taxon>
    </lineage>
</organism>
<dbReference type="PANTHER" id="PTHR10889:SF1">
    <property type="entry name" value="DEOXYRIBOSE-PHOSPHATE ALDOLASE"/>
    <property type="match status" value="1"/>
</dbReference>
<comment type="caution">
    <text evidence="8">The sequence shown here is derived from an EMBL/GenBank/DDBJ whole genome shotgun (WGS) entry which is preliminary data.</text>
</comment>
<dbReference type="InterPro" id="IPR002915">
    <property type="entry name" value="DeoC/FbaB/LacD_aldolase"/>
</dbReference>
<comment type="similarity">
    <text evidence="1 7">Belongs to the DeoC/FbaB aldolase family. DeoC type 1 subfamily.</text>
</comment>
<dbReference type="GO" id="GO:0004139">
    <property type="term" value="F:deoxyribose-phosphate aldolase activity"/>
    <property type="evidence" value="ECO:0007669"/>
    <property type="project" value="UniProtKB-UniRule"/>
</dbReference>
<evidence type="ECO:0000313" key="9">
    <source>
        <dbReference type="Proteomes" id="UP000753256"/>
    </source>
</evidence>
<dbReference type="CDD" id="cd00959">
    <property type="entry name" value="DeoC"/>
    <property type="match status" value="1"/>
</dbReference>
<dbReference type="GO" id="GO:0009264">
    <property type="term" value="P:deoxyribonucleotide catabolic process"/>
    <property type="evidence" value="ECO:0007669"/>
    <property type="project" value="UniProtKB-UniRule"/>
</dbReference>
<dbReference type="PANTHER" id="PTHR10889">
    <property type="entry name" value="DEOXYRIBOSE-PHOSPHATE ALDOLASE"/>
    <property type="match status" value="1"/>
</dbReference>
<dbReference type="Proteomes" id="UP000753256">
    <property type="component" value="Unassembled WGS sequence"/>
</dbReference>
<gene>
    <name evidence="7 8" type="primary">deoC</name>
    <name evidence="8" type="ORF">K8V70_00205</name>
</gene>
<evidence type="ECO:0000256" key="2">
    <source>
        <dbReference type="ARBA" id="ARBA00022490"/>
    </source>
</evidence>
<proteinExistence type="inferred from homology"/>
<dbReference type="SUPFAM" id="SSF51569">
    <property type="entry name" value="Aldolase"/>
    <property type="match status" value="1"/>
</dbReference>
<dbReference type="GO" id="GO:0016052">
    <property type="term" value="P:carbohydrate catabolic process"/>
    <property type="evidence" value="ECO:0007669"/>
    <property type="project" value="TreeGrafter"/>
</dbReference>
<keyword evidence="3 7" id="KW-0456">Lyase</keyword>
<keyword evidence="2 7" id="KW-0963">Cytoplasm</keyword>
<accession>A0A921IRV4</accession>
<dbReference type="EC" id="4.1.2.4" evidence="7"/>
<evidence type="ECO:0000256" key="5">
    <source>
        <dbReference type="ARBA" id="ARBA00048791"/>
    </source>
</evidence>
<dbReference type="AlphaFoldDB" id="A0A921IRV4"/>
<comment type="function">
    <text evidence="6 7">Catalyzes a reversible aldol reaction between acetaldehyde and D-glyceraldehyde 3-phosphate to generate 2-deoxy-D-ribose 5-phosphate.</text>
</comment>
<dbReference type="NCBIfam" id="TIGR00126">
    <property type="entry name" value="deoC"/>
    <property type="match status" value="1"/>
</dbReference>
<comment type="pathway">
    <text evidence="7">Carbohydrate degradation; 2-deoxy-D-ribose 1-phosphate degradation; D-glyceraldehyde 3-phosphate and acetaldehyde from 2-deoxy-alpha-D-ribose 1-phosphate: step 2/2.</text>
</comment>
<feature type="active site" description="Proton donor/acceptor" evidence="7">
    <location>
        <position position="96"/>
    </location>
</feature>
<feature type="active site" description="Schiff-base intermediate with acetaldehyde" evidence="7">
    <location>
        <position position="166"/>
    </location>
</feature>
<dbReference type="GO" id="GO:0005737">
    <property type="term" value="C:cytoplasm"/>
    <property type="evidence" value="ECO:0007669"/>
    <property type="project" value="UniProtKB-SubCell"/>
</dbReference>
<name>A0A921IRV4_9ACTN</name>
<comment type="subcellular location">
    <subcellularLocation>
        <location evidence="7">Cytoplasm</location>
    </subcellularLocation>
</comment>
<reference evidence="8" key="1">
    <citation type="journal article" date="2021" name="PeerJ">
        <title>Extensive microbial diversity within the chicken gut microbiome revealed by metagenomics and culture.</title>
        <authorList>
            <person name="Gilroy R."/>
            <person name="Ravi A."/>
            <person name="Getino M."/>
            <person name="Pursley I."/>
            <person name="Horton D.L."/>
            <person name="Alikhan N.F."/>
            <person name="Baker D."/>
            <person name="Gharbi K."/>
            <person name="Hall N."/>
            <person name="Watson M."/>
            <person name="Adriaenssens E.M."/>
            <person name="Foster-Nyarko E."/>
            <person name="Jarju S."/>
            <person name="Secka A."/>
            <person name="Antonio M."/>
            <person name="Oren A."/>
            <person name="Chaudhuri R.R."/>
            <person name="La Ragione R."/>
            <person name="Hildebrand F."/>
            <person name="Pallen M.J."/>
        </authorList>
    </citation>
    <scope>NUCLEOTIDE SEQUENCE</scope>
    <source>
        <strain evidence="8">ChiHjej13B12-9602</strain>
    </source>
</reference>
<dbReference type="InterPro" id="IPR011343">
    <property type="entry name" value="DeoC"/>
</dbReference>
<evidence type="ECO:0000256" key="7">
    <source>
        <dbReference type="HAMAP-Rule" id="MF_00114"/>
    </source>
</evidence>
<evidence type="ECO:0000256" key="4">
    <source>
        <dbReference type="ARBA" id="ARBA00023270"/>
    </source>
</evidence>
<evidence type="ECO:0000256" key="3">
    <source>
        <dbReference type="ARBA" id="ARBA00023239"/>
    </source>
</evidence>
<dbReference type="SMART" id="SM01133">
    <property type="entry name" value="DeoC"/>
    <property type="match status" value="1"/>
</dbReference>
<dbReference type="InterPro" id="IPR013785">
    <property type="entry name" value="Aldolase_TIM"/>
</dbReference>
<dbReference type="FunFam" id="3.20.20.70:FF:000044">
    <property type="entry name" value="Deoxyribose-phosphate aldolase"/>
    <property type="match status" value="1"/>
</dbReference>
<keyword evidence="4 7" id="KW-0704">Schiff base</keyword>